<gene>
    <name evidence="1" type="ORF">ATANTOWER_020105</name>
</gene>
<keyword evidence="2" id="KW-1185">Reference proteome</keyword>
<sequence length="117" mass="13151">MTSVDAAQDHIYSISSRRSSIHLAIPPSFLSLLLLCFSSSYHHPCSIHSFSLPSTGALCSRGPCTHTYHQEQEQQRADWLSIYFASPLKTPLSPSSSFLLTLLLVIWSPSKPWFRML</sequence>
<protein>
    <submittedName>
        <fullName evidence="1">Uncharacterized protein</fullName>
    </submittedName>
</protein>
<evidence type="ECO:0000313" key="2">
    <source>
        <dbReference type="Proteomes" id="UP001345963"/>
    </source>
</evidence>
<name>A0ABU7CCK0_9TELE</name>
<comment type="caution">
    <text evidence="1">The sequence shown here is derived from an EMBL/GenBank/DDBJ whole genome shotgun (WGS) entry which is preliminary data.</text>
</comment>
<organism evidence="1 2">
    <name type="scientific">Ataeniobius toweri</name>
    <dbReference type="NCBI Taxonomy" id="208326"/>
    <lineage>
        <taxon>Eukaryota</taxon>
        <taxon>Metazoa</taxon>
        <taxon>Chordata</taxon>
        <taxon>Craniata</taxon>
        <taxon>Vertebrata</taxon>
        <taxon>Euteleostomi</taxon>
        <taxon>Actinopterygii</taxon>
        <taxon>Neopterygii</taxon>
        <taxon>Teleostei</taxon>
        <taxon>Neoteleostei</taxon>
        <taxon>Acanthomorphata</taxon>
        <taxon>Ovalentaria</taxon>
        <taxon>Atherinomorphae</taxon>
        <taxon>Cyprinodontiformes</taxon>
        <taxon>Goodeidae</taxon>
        <taxon>Ataeniobius</taxon>
    </lineage>
</organism>
<dbReference type="EMBL" id="JAHUTI010088936">
    <property type="protein sequence ID" value="MED6260498.1"/>
    <property type="molecule type" value="Genomic_DNA"/>
</dbReference>
<accession>A0ABU7CCK0</accession>
<dbReference type="Proteomes" id="UP001345963">
    <property type="component" value="Unassembled WGS sequence"/>
</dbReference>
<reference evidence="1 2" key="1">
    <citation type="submission" date="2021-07" db="EMBL/GenBank/DDBJ databases">
        <authorList>
            <person name="Palmer J.M."/>
        </authorList>
    </citation>
    <scope>NUCLEOTIDE SEQUENCE [LARGE SCALE GENOMIC DNA]</scope>
    <source>
        <strain evidence="1 2">AT_MEX2019</strain>
        <tissue evidence="1">Muscle</tissue>
    </source>
</reference>
<proteinExistence type="predicted"/>
<evidence type="ECO:0000313" key="1">
    <source>
        <dbReference type="EMBL" id="MED6260498.1"/>
    </source>
</evidence>